<proteinExistence type="inferred from homology"/>
<dbReference type="InterPro" id="IPR027417">
    <property type="entry name" value="P-loop_NTPase"/>
</dbReference>
<gene>
    <name evidence="6" type="ORF">P8935_02215</name>
</gene>
<dbReference type="CDD" id="cd03255">
    <property type="entry name" value="ABC_MJ0796_LolCDE_FtsE"/>
    <property type="match status" value="1"/>
</dbReference>
<feature type="domain" description="ABC transporter" evidence="5">
    <location>
        <begin position="8"/>
        <end position="247"/>
    </location>
</feature>
<dbReference type="PANTHER" id="PTHR24220:SF86">
    <property type="entry name" value="ABC TRANSPORTER ABCH.1"/>
    <property type="match status" value="1"/>
</dbReference>
<protein>
    <submittedName>
        <fullName evidence="6">ABC transporter ATP-binding protein</fullName>
    </submittedName>
</protein>
<reference evidence="6" key="1">
    <citation type="submission" date="2023-03" db="EMBL/GenBank/DDBJ databases">
        <title>Edaphobacter sp.</title>
        <authorList>
            <person name="Huber K.J."/>
            <person name="Papendorf J."/>
            <person name="Pilke C."/>
            <person name="Bunk B."/>
            <person name="Sproeer C."/>
            <person name="Pester M."/>
        </authorList>
    </citation>
    <scope>NUCLEOTIDE SEQUENCE</scope>
    <source>
        <strain evidence="6">DSM 110680</strain>
    </source>
</reference>
<evidence type="ECO:0000256" key="4">
    <source>
        <dbReference type="ARBA" id="ARBA00038388"/>
    </source>
</evidence>
<keyword evidence="3 6" id="KW-0067">ATP-binding</keyword>
<evidence type="ECO:0000256" key="1">
    <source>
        <dbReference type="ARBA" id="ARBA00022448"/>
    </source>
</evidence>
<accession>A0AAU7DM80</accession>
<dbReference type="SUPFAM" id="SSF52540">
    <property type="entry name" value="P-loop containing nucleoside triphosphate hydrolases"/>
    <property type="match status" value="1"/>
</dbReference>
<evidence type="ECO:0000256" key="3">
    <source>
        <dbReference type="ARBA" id="ARBA00022840"/>
    </source>
</evidence>
<evidence type="ECO:0000256" key="2">
    <source>
        <dbReference type="ARBA" id="ARBA00022741"/>
    </source>
</evidence>
<dbReference type="GO" id="GO:0005886">
    <property type="term" value="C:plasma membrane"/>
    <property type="evidence" value="ECO:0007669"/>
    <property type="project" value="TreeGrafter"/>
</dbReference>
<dbReference type="PROSITE" id="PS00211">
    <property type="entry name" value="ABC_TRANSPORTER_1"/>
    <property type="match status" value="1"/>
</dbReference>
<dbReference type="GO" id="GO:0022857">
    <property type="term" value="F:transmembrane transporter activity"/>
    <property type="evidence" value="ECO:0007669"/>
    <property type="project" value="TreeGrafter"/>
</dbReference>
<dbReference type="GO" id="GO:0016887">
    <property type="term" value="F:ATP hydrolysis activity"/>
    <property type="evidence" value="ECO:0007669"/>
    <property type="project" value="InterPro"/>
</dbReference>
<dbReference type="PROSITE" id="PS50893">
    <property type="entry name" value="ABC_TRANSPORTER_2"/>
    <property type="match status" value="1"/>
</dbReference>
<comment type="similarity">
    <text evidence="4">Belongs to the ABC transporter superfamily. Macrolide exporter (TC 3.A.1.122) family.</text>
</comment>
<dbReference type="InterPro" id="IPR003439">
    <property type="entry name" value="ABC_transporter-like_ATP-bd"/>
</dbReference>
<dbReference type="InterPro" id="IPR015854">
    <property type="entry name" value="ABC_transpr_LolD-like"/>
</dbReference>
<name>A0AAU7DM80_9BACT</name>
<dbReference type="Gene3D" id="3.40.50.300">
    <property type="entry name" value="P-loop containing nucleotide triphosphate hydrolases"/>
    <property type="match status" value="1"/>
</dbReference>
<keyword evidence="2" id="KW-0547">Nucleotide-binding</keyword>
<dbReference type="PANTHER" id="PTHR24220">
    <property type="entry name" value="IMPORT ATP-BINDING PROTEIN"/>
    <property type="match status" value="1"/>
</dbReference>
<dbReference type="InterPro" id="IPR017911">
    <property type="entry name" value="MacB-like_ATP-bd"/>
</dbReference>
<dbReference type="GO" id="GO:0098796">
    <property type="term" value="C:membrane protein complex"/>
    <property type="evidence" value="ECO:0007669"/>
    <property type="project" value="UniProtKB-ARBA"/>
</dbReference>
<evidence type="ECO:0000259" key="5">
    <source>
        <dbReference type="PROSITE" id="PS50893"/>
    </source>
</evidence>
<dbReference type="InterPro" id="IPR017871">
    <property type="entry name" value="ABC_transporter-like_CS"/>
</dbReference>
<dbReference type="Pfam" id="PF00005">
    <property type="entry name" value="ABC_tran"/>
    <property type="match status" value="1"/>
</dbReference>
<evidence type="ECO:0000313" key="6">
    <source>
        <dbReference type="EMBL" id="XBH18155.1"/>
    </source>
</evidence>
<dbReference type="SMART" id="SM00382">
    <property type="entry name" value="AAA"/>
    <property type="match status" value="1"/>
</dbReference>
<dbReference type="InterPro" id="IPR003593">
    <property type="entry name" value="AAA+_ATPase"/>
</dbReference>
<dbReference type="GO" id="GO:0005524">
    <property type="term" value="F:ATP binding"/>
    <property type="evidence" value="ECO:0007669"/>
    <property type="project" value="UniProtKB-KW"/>
</dbReference>
<dbReference type="RefSeq" id="WP_348263378.1">
    <property type="nucleotide sequence ID" value="NZ_CP121196.1"/>
</dbReference>
<dbReference type="EMBL" id="CP121196">
    <property type="protein sequence ID" value="XBH18155.1"/>
    <property type="molecule type" value="Genomic_DNA"/>
</dbReference>
<organism evidence="6">
    <name type="scientific">Telmatobacter sp. DSM 110680</name>
    <dbReference type="NCBI Taxonomy" id="3036704"/>
    <lineage>
        <taxon>Bacteria</taxon>
        <taxon>Pseudomonadati</taxon>
        <taxon>Acidobacteriota</taxon>
        <taxon>Terriglobia</taxon>
        <taxon>Terriglobales</taxon>
        <taxon>Acidobacteriaceae</taxon>
        <taxon>Telmatobacter</taxon>
    </lineage>
</organism>
<sequence>MAPSDPLVSVEQVTRKFPLDHNAVTALSNVTFRIDAGEFLAISGPSGSGKSTLLNLIGCIDKPTSGRILIDATDTSRLSPSETSLLRREKIGFVFQTFNLIPVFTASENVEYPLLIQGVRTNERQKRVAEALANVGLSGRAHQRPDLLSGGERQRVAVARAIVHRPSLVLADEPTANLDTRNATQLIDLMRDLNHTLGLTFVFSTHDQRLLEHTPRIVRLTDGCIISDTHSERFEGATREQILAASVS</sequence>
<dbReference type="FunFam" id="3.40.50.300:FF:000032">
    <property type="entry name" value="Export ABC transporter ATP-binding protein"/>
    <property type="match status" value="1"/>
</dbReference>
<keyword evidence="1" id="KW-0813">Transport</keyword>
<dbReference type="AlphaFoldDB" id="A0AAU7DM80"/>